<evidence type="ECO:0000313" key="4">
    <source>
        <dbReference type="EMBL" id="KAI6646624.1"/>
    </source>
</evidence>
<gene>
    <name evidence="4" type="ORF">LOD99_12745</name>
</gene>
<protein>
    <submittedName>
        <fullName evidence="4">Zinc finger with UFM1-specific peptidase domain protein isoform X1</fullName>
    </submittedName>
</protein>
<evidence type="ECO:0000256" key="1">
    <source>
        <dbReference type="ARBA" id="ARBA00008552"/>
    </source>
</evidence>
<accession>A0AAV7JDU1</accession>
<evidence type="ECO:0000313" key="5">
    <source>
        <dbReference type="Proteomes" id="UP001165289"/>
    </source>
</evidence>
<keyword evidence="5" id="KW-1185">Reference proteome</keyword>
<dbReference type="GO" id="GO:0071567">
    <property type="term" value="F:deUFMylase activity"/>
    <property type="evidence" value="ECO:0007669"/>
    <property type="project" value="UniProtKB-ARBA"/>
</dbReference>
<evidence type="ECO:0000259" key="3">
    <source>
        <dbReference type="Pfam" id="PF07910"/>
    </source>
</evidence>
<dbReference type="PANTHER" id="PTHR48153">
    <property type="entry name" value="UFM1-SPECIFIC PROTEASE 2"/>
    <property type="match status" value="1"/>
</dbReference>
<comment type="similarity">
    <text evidence="1">Belongs to the peptidase C78 family.</text>
</comment>
<feature type="domain" description="UFSP1/2/DUB catalytic" evidence="3">
    <location>
        <begin position="228"/>
        <end position="434"/>
    </location>
</feature>
<dbReference type="InterPro" id="IPR012462">
    <property type="entry name" value="UFSP1/2_DUB_cat"/>
</dbReference>
<name>A0AAV7JDU1_9METZ</name>
<proteinExistence type="inferred from homology"/>
<sequence length="459" mass="51738">MASLFGDEDDVIISLQEGYEGWVICQYPDCNQQVLIVQLEEHLLSHSATSSDEISDLEFARALQESEDQLISAIEADYQLALSLQNQETTYTQAKPNTQLATADIAPRTYSSAAKPTNYQTRGNSNYSYKPSPYANIKPGSNIHSLSSVTSSVKGKGRGEGGYTAQTLNKLEQQANKGAITSVDLHFKKLEFMENLNSGKDDLNSCTEGVLQSMMHSYGLFSPSWSYYLSLDTPHFSYSLGDRGWGCGYRNIQMIIGSLLMSDKYRVVMNRTFNGNVPTVPRLQELLDEAWRAGYDPQGAKSLGYKVRDTKTWIGATEAAVLFRSFGVKAEVVDFIKPPGSGNTHARLIQWVEDYFKRSTCITTDLPPVYLQHSGHSRTIIGWSQYRSNKYLTILDPMTYPDKLRKCVQLKERELVWLLSRISSHFYKSEYQIVSITGLIESHKKESYKIISPIQRLTH</sequence>
<comment type="caution">
    <text evidence="4">The sequence shown here is derived from an EMBL/GenBank/DDBJ whole genome shotgun (WGS) entry which is preliminary data.</text>
</comment>
<dbReference type="PANTHER" id="PTHR48153:SF4">
    <property type="entry name" value="UBIQUITIN CARBOXYL-TERMINAL HYDROLASE MUG105"/>
    <property type="match status" value="1"/>
</dbReference>
<dbReference type="Gene3D" id="3.90.70.130">
    <property type="match status" value="1"/>
</dbReference>
<keyword evidence="2" id="KW-0378">Hydrolase</keyword>
<organism evidence="4 5">
    <name type="scientific">Oopsacas minuta</name>
    <dbReference type="NCBI Taxonomy" id="111878"/>
    <lineage>
        <taxon>Eukaryota</taxon>
        <taxon>Metazoa</taxon>
        <taxon>Porifera</taxon>
        <taxon>Hexactinellida</taxon>
        <taxon>Hexasterophora</taxon>
        <taxon>Lyssacinosida</taxon>
        <taxon>Leucopsacidae</taxon>
        <taxon>Oopsacas</taxon>
    </lineage>
</organism>
<dbReference type="EMBL" id="JAKMXF010000354">
    <property type="protein sequence ID" value="KAI6646624.1"/>
    <property type="molecule type" value="Genomic_DNA"/>
</dbReference>
<evidence type="ECO:0000256" key="2">
    <source>
        <dbReference type="ARBA" id="ARBA00022801"/>
    </source>
</evidence>
<reference evidence="4 5" key="1">
    <citation type="journal article" date="2023" name="BMC Biol.">
        <title>The compact genome of the sponge Oopsacas minuta (Hexactinellida) is lacking key metazoan core genes.</title>
        <authorList>
            <person name="Santini S."/>
            <person name="Schenkelaars Q."/>
            <person name="Jourda C."/>
            <person name="Duchesne M."/>
            <person name="Belahbib H."/>
            <person name="Rocher C."/>
            <person name="Selva M."/>
            <person name="Riesgo A."/>
            <person name="Vervoort M."/>
            <person name="Leys S.P."/>
            <person name="Kodjabachian L."/>
            <person name="Le Bivic A."/>
            <person name="Borchiellini C."/>
            <person name="Claverie J.M."/>
            <person name="Renard E."/>
        </authorList>
    </citation>
    <scope>NUCLEOTIDE SEQUENCE [LARGE SCALE GENOMIC DNA]</scope>
    <source>
        <strain evidence="4">SPO-2</strain>
    </source>
</reference>
<dbReference type="AlphaFoldDB" id="A0AAV7JDU1"/>
<dbReference type="Proteomes" id="UP001165289">
    <property type="component" value="Unassembled WGS sequence"/>
</dbReference>
<dbReference type="Pfam" id="PF07910">
    <property type="entry name" value="Peptidase_C78"/>
    <property type="match status" value="1"/>
</dbReference>